<name>A0A7S4NI84_GUITH</name>
<sequence length="100" mass="11102">MSLKTESLRSLKDERGILRLKTISLSEVLDINVSHEKGTNQHDCIHRVSLALLSTPVLIPAGPEELTLYESTACNNSDNPLSLITFNLESEDLMALIFHV</sequence>
<dbReference type="EMBL" id="HBKN01014027">
    <property type="protein sequence ID" value="CAE2289722.1"/>
    <property type="molecule type" value="Transcribed_RNA"/>
</dbReference>
<accession>A0A7S4NI84</accession>
<gene>
    <name evidence="1" type="ORF">GTHE00462_LOCUS10915</name>
</gene>
<protein>
    <submittedName>
        <fullName evidence="1">Uncharacterized protein</fullName>
    </submittedName>
</protein>
<reference evidence="1" key="1">
    <citation type="submission" date="2021-01" db="EMBL/GenBank/DDBJ databases">
        <authorList>
            <person name="Corre E."/>
            <person name="Pelletier E."/>
            <person name="Niang G."/>
            <person name="Scheremetjew M."/>
            <person name="Finn R."/>
            <person name="Kale V."/>
            <person name="Holt S."/>
            <person name="Cochrane G."/>
            <person name="Meng A."/>
            <person name="Brown T."/>
            <person name="Cohen L."/>
        </authorList>
    </citation>
    <scope>NUCLEOTIDE SEQUENCE</scope>
    <source>
        <strain evidence="1">CCMP 2712</strain>
    </source>
</reference>
<organism evidence="1">
    <name type="scientific">Guillardia theta</name>
    <name type="common">Cryptophyte</name>
    <name type="synonym">Cryptomonas phi</name>
    <dbReference type="NCBI Taxonomy" id="55529"/>
    <lineage>
        <taxon>Eukaryota</taxon>
        <taxon>Cryptophyceae</taxon>
        <taxon>Pyrenomonadales</taxon>
        <taxon>Geminigeraceae</taxon>
        <taxon>Guillardia</taxon>
    </lineage>
</organism>
<proteinExistence type="predicted"/>
<evidence type="ECO:0000313" key="1">
    <source>
        <dbReference type="EMBL" id="CAE2289722.1"/>
    </source>
</evidence>
<dbReference type="AlphaFoldDB" id="A0A7S4NI84"/>